<dbReference type="Proteomes" id="UP000663869">
    <property type="component" value="Unassembled WGS sequence"/>
</dbReference>
<evidence type="ECO:0000313" key="9">
    <source>
        <dbReference type="Proteomes" id="UP000663833"/>
    </source>
</evidence>
<keyword evidence="1" id="KW-0175">Coiled coil</keyword>
<feature type="coiled-coil region" evidence="1">
    <location>
        <begin position="33"/>
        <end position="90"/>
    </location>
</feature>
<evidence type="ECO:0000313" key="5">
    <source>
        <dbReference type="EMBL" id="CAF3406419.1"/>
    </source>
</evidence>
<protein>
    <submittedName>
        <fullName evidence="4">Uncharacterized protein</fullName>
    </submittedName>
</protein>
<feature type="compositionally biased region" description="Basic and acidic residues" evidence="2">
    <location>
        <begin position="540"/>
        <end position="560"/>
    </location>
</feature>
<evidence type="ECO:0000313" key="10">
    <source>
        <dbReference type="Proteomes" id="UP000663873"/>
    </source>
</evidence>
<feature type="region of interest" description="Disordered" evidence="2">
    <location>
        <begin position="523"/>
        <end position="594"/>
    </location>
</feature>
<dbReference type="Proteomes" id="UP000663873">
    <property type="component" value="Unassembled WGS sequence"/>
</dbReference>
<dbReference type="EMBL" id="CAJOBQ010002198">
    <property type="protein sequence ID" value="CAF4545036.1"/>
    <property type="molecule type" value="Genomic_DNA"/>
</dbReference>
<organism evidence="4 9">
    <name type="scientific">Rotaria socialis</name>
    <dbReference type="NCBI Taxonomy" id="392032"/>
    <lineage>
        <taxon>Eukaryota</taxon>
        <taxon>Metazoa</taxon>
        <taxon>Spiralia</taxon>
        <taxon>Gnathifera</taxon>
        <taxon>Rotifera</taxon>
        <taxon>Eurotatoria</taxon>
        <taxon>Bdelloidea</taxon>
        <taxon>Philodinida</taxon>
        <taxon>Philodinidae</taxon>
        <taxon>Rotaria</taxon>
    </lineage>
</organism>
<dbReference type="Proteomes" id="UP000663825">
    <property type="component" value="Unassembled WGS sequence"/>
</dbReference>
<feature type="compositionally biased region" description="Low complexity" evidence="2">
    <location>
        <begin position="291"/>
        <end position="301"/>
    </location>
</feature>
<feature type="compositionally biased region" description="Low complexity" evidence="2">
    <location>
        <begin position="470"/>
        <end position="482"/>
    </location>
</feature>
<dbReference type="EMBL" id="CAJOBP010001830">
    <property type="protein sequence ID" value="CAF4314956.1"/>
    <property type="molecule type" value="Genomic_DNA"/>
</dbReference>
<dbReference type="EMBL" id="CAJNYD010001355">
    <property type="protein sequence ID" value="CAF3331867.1"/>
    <property type="molecule type" value="Genomic_DNA"/>
</dbReference>
<evidence type="ECO:0000313" key="4">
    <source>
        <dbReference type="EMBL" id="CAF3331867.1"/>
    </source>
</evidence>
<dbReference type="SUPFAM" id="SSF101898">
    <property type="entry name" value="NHL repeat"/>
    <property type="match status" value="1"/>
</dbReference>
<comment type="caution">
    <text evidence="4">The sequence shown here is derived from an EMBL/GenBank/DDBJ whole genome shotgun (WGS) entry which is preliminary data.</text>
</comment>
<dbReference type="OrthoDB" id="10006484at2759"/>
<evidence type="ECO:0000313" key="6">
    <source>
        <dbReference type="EMBL" id="CAF4221242.1"/>
    </source>
</evidence>
<keyword evidence="10" id="KW-1185">Reference proteome</keyword>
<feature type="compositionally biased region" description="Low complexity" evidence="2">
    <location>
        <begin position="575"/>
        <end position="585"/>
    </location>
</feature>
<dbReference type="EMBL" id="CAJOBO010000437">
    <property type="protein sequence ID" value="CAF4221242.1"/>
    <property type="molecule type" value="Genomic_DNA"/>
</dbReference>
<feature type="region of interest" description="Disordered" evidence="2">
    <location>
        <begin position="375"/>
        <end position="443"/>
    </location>
</feature>
<evidence type="ECO:0000256" key="1">
    <source>
        <dbReference type="SAM" id="Coils"/>
    </source>
</evidence>
<dbReference type="AlphaFoldDB" id="A0A817UCU0"/>
<feature type="compositionally biased region" description="Basic and acidic residues" evidence="2">
    <location>
        <begin position="302"/>
        <end position="316"/>
    </location>
</feature>
<feature type="compositionally biased region" description="Basic and acidic residues" evidence="2">
    <location>
        <begin position="380"/>
        <end position="394"/>
    </location>
</feature>
<dbReference type="Proteomes" id="UP000663862">
    <property type="component" value="Unassembled WGS sequence"/>
</dbReference>
<feature type="region of interest" description="Disordered" evidence="2">
    <location>
        <begin position="291"/>
        <end position="350"/>
    </location>
</feature>
<evidence type="ECO:0000256" key="2">
    <source>
        <dbReference type="SAM" id="MobiDB-lite"/>
    </source>
</evidence>
<feature type="region of interest" description="Disordered" evidence="2">
    <location>
        <begin position="470"/>
        <end position="504"/>
    </location>
</feature>
<sequence>MDDDILIKFRQVTEIFKEKFQSKAIERHNEEYLQSLSDQLHQWKSNIDEQTRQIVEETIYEIQQLYDDYCQESDDKYNSLKEQIERHNSLSNIDNQIEDFNIYCQSNTVEKRIHLNTHNFNKETFDEKIQLENISSKDIPLERTIVPLKQGTREPRVFMHSIDTYASSGSSSQRKPVIQTSMESTASLHRSSGPTPIIVSLNIRPFIQEYTRPSPSQESMYPVHTSLGTSPERNESIHSTRTSSKSSAATISSERKPIVPERNESMDSIRTLLESLSPEIRLTAEEKGESLYSLHTSSASSPERKPAVSERNESIHSTHTSSKSSAVIISPERKPIVPERNESMSSIHTSLQSLSPEIRLAAEGQGEPLYSLHASSASSLERKPAGSERNESIHNTHTSSKSSADTISPERKPIVPERNESMDSIHTSLESSSPEIKPTAEEKGESLYSLHISLGSSTEKEPVTEGIEKSLYPADLSSGSSSLERKSAIEEPDESRNSIHTSSKPSVMVISLEIKPVVPEQRESIHIIQSSPESSPEIIESQRKSSEENSKIWIKEDNNEPKSSGSGPKKELFVSSKSSNSTTPPNEMPRQSTNKLYVGRYDTFVPVLIHKNREVYNEKERLTEYCVNSIAISQDKLDEQKQEKQVTNEYVENDKDSSIKLVHAYRVLVEEENDFHPLPSDDEEDEEKEKSIVHRGFDLQRFNQIHYSTMVLKQCETANNCMSSSTKQNQLLVYNSKLNILIILKHEENKICRDQLFLQWPKGISSKISDITYCENSDQFLVSVLDTSHIYIFNPNLLCIHDLGKLSKDLPLRRIHCYQKTIYCILGNSFVLEFELNEQVSKLKFVRQIKLFAPNNRSEDKVHVLLDVTCDNEHLIIIYSNEKDEIHLQIINRQTGKFHNDFILDRPHPINKDYIRIESTNHQGNFIYLNGSHKNLKSINLSTNNKAHATSIFRRQKKPTNLSFLKDGRLVILYEHPYHLSIHDLSNH</sequence>
<feature type="region of interest" description="Disordered" evidence="2">
    <location>
        <begin position="212"/>
        <end position="266"/>
    </location>
</feature>
<proteinExistence type="predicted"/>
<feature type="compositionally biased region" description="Basic and acidic residues" evidence="2">
    <location>
        <begin position="408"/>
        <end position="423"/>
    </location>
</feature>
<name>A0A817UCU0_9BILA</name>
<evidence type="ECO:0000313" key="7">
    <source>
        <dbReference type="EMBL" id="CAF4314956.1"/>
    </source>
</evidence>
<feature type="compositionally biased region" description="Polar residues" evidence="2">
    <location>
        <begin position="395"/>
        <end position="406"/>
    </location>
</feature>
<accession>A0A817UCU0</accession>
<feature type="compositionally biased region" description="Basic and acidic residues" evidence="2">
    <location>
        <begin position="331"/>
        <end position="342"/>
    </location>
</feature>
<evidence type="ECO:0000313" key="8">
    <source>
        <dbReference type="EMBL" id="CAF4545036.1"/>
    </source>
</evidence>
<dbReference type="Proteomes" id="UP000663833">
    <property type="component" value="Unassembled WGS sequence"/>
</dbReference>
<feature type="compositionally biased region" description="Low complexity" evidence="2">
    <location>
        <begin position="239"/>
        <end position="252"/>
    </location>
</feature>
<dbReference type="EMBL" id="CAJNYU010001035">
    <property type="protein sequence ID" value="CAF3406419.1"/>
    <property type="molecule type" value="Genomic_DNA"/>
</dbReference>
<feature type="compositionally biased region" description="Polar residues" evidence="2">
    <location>
        <begin position="424"/>
        <end position="434"/>
    </location>
</feature>
<dbReference type="EMBL" id="CAJNXB010001561">
    <property type="protein sequence ID" value="CAF3176024.1"/>
    <property type="molecule type" value="Genomic_DNA"/>
</dbReference>
<feature type="compositionally biased region" description="Basic and acidic residues" evidence="2">
    <location>
        <begin position="483"/>
        <end position="497"/>
    </location>
</feature>
<reference evidence="4" key="1">
    <citation type="submission" date="2021-02" db="EMBL/GenBank/DDBJ databases">
        <authorList>
            <person name="Nowell W R."/>
        </authorList>
    </citation>
    <scope>NUCLEOTIDE SEQUENCE</scope>
</reference>
<evidence type="ECO:0000313" key="3">
    <source>
        <dbReference type="EMBL" id="CAF3176024.1"/>
    </source>
</evidence>
<feature type="compositionally biased region" description="Basic and acidic residues" evidence="2">
    <location>
        <begin position="253"/>
        <end position="266"/>
    </location>
</feature>
<gene>
    <name evidence="5" type="ORF">FME351_LOCUS9559</name>
    <name evidence="6" type="ORF">HFQ381_LOCUS8645</name>
    <name evidence="4" type="ORF">LUA448_LOCUS11176</name>
    <name evidence="3" type="ORF">TIS948_LOCUS11079</name>
    <name evidence="8" type="ORF">TSG867_LOCUS24251</name>
    <name evidence="7" type="ORF">UJA718_LOCUS13485</name>
</gene>
<feature type="compositionally biased region" description="Low complexity" evidence="2">
    <location>
        <begin position="526"/>
        <end position="539"/>
    </location>
</feature>
<dbReference type="Proteomes" id="UP000663851">
    <property type="component" value="Unassembled WGS sequence"/>
</dbReference>